<gene>
    <name evidence="2" type="ORF">AVEN_258212_1</name>
</gene>
<accession>A0A4Y2MQS9</accession>
<dbReference type="Proteomes" id="UP000499080">
    <property type="component" value="Unassembled WGS sequence"/>
</dbReference>
<reference evidence="2 3" key="1">
    <citation type="journal article" date="2019" name="Sci. Rep.">
        <title>Orb-weaving spider Araneus ventricosus genome elucidates the spidroin gene catalogue.</title>
        <authorList>
            <person name="Kono N."/>
            <person name="Nakamura H."/>
            <person name="Ohtoshi R."/>
            <person name="Moran D.A.P."/>
            <person name="Shinohara A."/>
            <person name="Yoshida Y."/>
            <person name="Fujiwara M."/>
            <person name="Mori M."/>
            <person name="Tomita M."/>
            <person name="Arakawa K."/>
        </authorList>
    </citation>
    <scope>NUCLEOTIDE SEQUENCE [LARGE SCALE GENOMIC DNA]</scope>
</reference>
<proteinExistence type="predicted"/>
<evidence type="ECO:0000313" key="2">
    <source>
        <dbReference type="EMBL" id="GBN28664.1"/>
    </source>
</evidence>
<feature type="domain" description="Retroviral polymerase SH3-like" evidence="1">
    <location>
        <begin position="2"/>
        <end position="40"/>
    </location>
</feature>
<dbReference type="EMBL" id="BGPR01007672">
    <property type="protein sequence ID" value="GBN28664.1"/>
    <property type="molecule type" value="Genomic_DNA"/>
</dbReference>
<dbReference type="OrthoDB" id="3549940at2759"/>
<dbReference type="InterPro" id="IPR057670">
    <property type="entry name" value="SH3_retrovirus"/>
</dbReference>
<name>A0A4Y2MQS9_ARAVE</name>
<protein>
    <recommendedName>
        <fullName evidence="1">Retroviral polymerase SH3-like domain-containing protein</fullName>
    </recommendedName>
</protein>
<sequence length="97" mass="11448">MNNKAIKAFLIGYYGDEKYRLWVQESNTVICSRDVRFNEKIDTCGKVVHFPITVENRMTSVSEDQRKLKEKTEKFLEMNRKRSIQVLIQAMNQISES</sequence>
<dbReference type="AlphaFoldDB" id="A0A4Y2MQS9"/>
<dbReference type="Pfam" id="PF25597">
    <property type="entry name" value="SH3_retrovirus"/>
    <property type="match status" value="1"/>
</dbReference>
<evidence type="ECO:0000259" key="1">
    <source>
        <dbReference type="Pfam" id="PF25597"/>
    </source>
</evidence>
<organism evidence="2 3">
    <name type="scientific">Araneus ventricosus</name>
    <name type="common">Orbweaver spider</name>
    <name type="synonym">Epeira ventricosa</name>
    <dbReference type="NCBI Taxonomy" id="182803"/>
    <lineage>
        <taxon>Eukaryota</taxon>
        <taxon>Metazoa</taxon>
        <taxon>Ecdysozoa</taxon>
        <taxon>Arthropoda</taxon>
        <taxon>Chelicerata</taxon>
        <taxon>Arachnida</taxon>
        <taxon>Araneae</taxon>
        <taxon>Araneomorphae</taxon>
        <taxon>Entelegynae</taxon>
        <taxon>Araneoidea</taxon>
        <taxon>Araneidae</taxon>
        <taxon>Araneus</taxon>
    </lineage>
</organism>
<comment type="caution">
    <text evidence="2">The sequence shown here is derived from an EMBL/GenBank/DDBJ whole genome shotgun (WGS) entry which is preliminary data.</text>
</comment>
<evidence type="ECO:0000313" key="3">
    <source>
        <dbReference type="Proteomes" id="UP000499080"/>
    </source>
</evidence>
<keyword evidence="3" id="KW-1185">Reference proteome</keyword>